<evidence type="ECO:0008006" key="6">
    <source>
        <dbReference type="Google" id="ProtNLM"/>
    </source>
</evidence>
<keyword evidence="1" id="KW-0732">Signal</keyword>
<dbReference type="Gene3D" id="1.10.530.10">
    <property type="match status" value="1"/>
</dbReference>
<feature type="chain" id="PRO_5008518941" description="Lytic murein transglycosylase" evidence="1">
    <location>
        <begin position="25"/>
        <end position="488"/>
    </location>
</feature>
<dbReference type="InterPro" id="IPR036365">
    <property type="entry name" value="PGBD-like_sf"/>
</dbReference>
<dbReference type="Pfam" id="PF01471">
    <property type="entry name" value="PG_binding_1"/>
    <property type="match status" value="2"/>
</dbReference>
<feature type="domain" description="Peptidoglycan binding-like" evidence="2">
    <location>
        <begin position="428"/>
        <end position="480"/>
    </location>
</feature>
<dbReference type="PANTHER" id="PTHR30163">
    <property type="entry name" value="MEMBRANE-BOUND LYTIC MUREIN TRANSGLYCOSYLASE B"/>
    <property type="match status" value="1"/>
</dbReference>
<evidence type="ECO:0000313" key="5">
    <source>
        <dbReference type="Proteomes" id="UP000092498"/>
    </source>
</evidence>
<protein>
    <recommendedName>
        <fullName evidence="6">Lytic murein transglycosylase</fullName>
    </recommendedName>
</protein>
<accession>A0A1B1AKN5</accession>
<proteinExistence type="predicted"/>
<dbReference type="FunCoup" id="A0A1B1AKN5">
    <property type="interactions" value="92"/>
</dbReference>
<dbReference type="InterPro" id="IPR011970">
    <property type="entry name" value="MltB_2"/>
</dbReference>
<sequence>MARAFILAAAISLAIACGPSTVGAQPAPQPPSFQPTGNRAFDEWRDEFARRAVLRGRDPAVLGRLLAGITPDDRVIELDQRQPEFVSPVWDYVTNRVTENRISSGRALKNEIAGTLDAVEQRYGVPTGIILGIWGLESNYGEAALNWDAQTALATLAYEGRRREQFEGYLMALAEMVERDLASQGQLRSSWAGALGQPQFMPDVYLTTAVDWDGDGHRDIWNNRGDVAASIGNYLQDRGWRRGEPVFEEVRLPDNFDYALADGTMRTIADWNERGVRRIDDVAWPGAEWGLQAQLFLPAGANGPALMLYHNFGVIRRYNNSDRYALVVALLARAFDGRSGLVSDWPRAAGALNREQILELQTLLNGLGYDSGTPDGLFGSGTRRAVRNYQAAQSLPADGFPTAALLTRVRSSAGISDPEPRVPRGLQRNGIRELQRLLNRQGYHAGAADGVIGSRTRDAIRAFERAQGMEVRGRATDVVLERARAAGR</sequence>
<dbReference type="SUPFAM" id="SSF47090">
    <property type="entry name" value="PGBD-like"/>
    <property type="match status" value="2"/>
</dbReference>
<dbReference type="SUPFAM" id="SSF53955">
    <property type="entry name" value="Lysozyme-like"/>
    <property type="match status" value="1"/>
</dbReference>
<name>A0A1B1AKN5_9PROT</name>
<dbReference type="InParanoid" id="A0A1B1AKN5"/>
<dbReference type="PROSITE" id="PS51257">
    <property type="entry name" value="PROKAR_LIPOPROTEIN"/>
    <property type="match status" value="1"/>
</dbReference>
<dbReference type="CDD" id="cd13399">
    <property type="entry name" value="Slt35-like"/>
    <property type="match status" value="1"/>
</dbReference>
<dbReference type="AlphaFoldDB" id="A0A1B1AKN5"/>
<dbReference type="GO" id="GO:0009253">
    <property type="term" value="P:peptidoglycan catabolic process"/>
    <property type="evidence" value="ECO:0007669"/>
    <property type="project" value="TreeGrafter"/>
</dbReference>
<feature type="domain" description="Transglycosylase SLT" evidence="3">
    <location>
        <begin position="41"/>
        <end position="332"/>
    </location>
</feature>
<dbReference type="STRING" id="1759059.ATE48_14840"/>
<dbReference type="InterPro" id="IPR036366">
    <property type="entry name" value="PGBDSf"/>
</dbReference>
<dbReference type="Pfam" id="PF13406">
    <property type="entry name" value="SLT_2"/>
    <property type="match status" value="1"/>
</dbReference>
<dbReference type="NCBIfam" id="TIGR02283">
    <property type="entry name" value="MltB_2"/>
    <property type="match status" value="1"/>
</dbReference>
<dbReference type="RefSeq" id="WP_066772806.1">
    <property type="nucleotide sequence ID" value="NZ_CP013244.1"/>
</dbReference>
<evidence type="ECO:0000256" key="1">
    <source>
        <dbReference type="SAM" id="SignalP"/>
    </source>
</evidence>
<dbReference type="PANTHER" id="PTHR30163:SF9">
    <property type="entry name" value="MEMBRANE-BOUND LYTIC MUREIN TRANSGLYCOSYLASE B"/>
    <property type="match status" value="1"/>
</dbReference>
<dbReference type="Gene3D" id="1.10.101.10">
    <property type="entry name" value="PGBD-like superfamily/PGBD"/>
    <property type="match status" value="2"/>
</dbReference>
<dbReference type="InterPro" id="IPR023346">
    <property type="entry name" value="Lysozyme-like_dom_sf"/>
</dbReference>
<dbReference type="GO" id="GO:0008933">
    <property type="term" value="F:peptidoglycan lytic transglycosylase activity"/>
    <property type="evidence" value="ECO:0007669"/>
    <property type="project" value="TreeGrafter"/>
</dbReference>
<gene>
    <name evidence="4" type="ORF">ATE48_14840</name>
</gene>
<dbReference type="Proteomes" id="UP000092498">
    <property type="component" value="Chromosome"/>
</dbReference>
<feature type="domain" description="Peptidoglycan binding-like" evidence="2">
    <location>
        <begin position="354"/>
        <end position="407"/>
    </location>
</feature>
<evidence type="ECO:0000259" key="2">
    <source>
        <dbReference type="Pfam" id="PF01471"/>
    </source>
</evidence>
<organism evidence="4 5">
    <name type="scientific">Candidatus Viadribacter manganicus</name>
    <dbReference type="NCBI Taxonomy" id="1759059"/>
    <lineage>
        <taxon>Bacteria</taxon>
        <taxon>Pseudomonadati</taxon>
        <taxon>Pseudomonadota</taxon>
        <taxon>Alphaproteobacteria</taxon>
        <taxon>Hyphomonadales</taxon>
        <taxon>Hyphomonadaceae</taxon>
        <taxon>Candidatus Viadribacter</taxon>
    </lineage>
</organism>
<dbReference type="EMBL" id="CP013244">
    <property type="protein sequence ID" value="ANP47101.1"/>
    <property type="molecule type" value="Genomic_DNA"/>
</dbReference>
<dbReference type="InterPro" id="IPR002477">
    <property type="entry name" value="Peptidoglycan-bd-like"/>
</dbReference>
<dbReference type="InterPro" id="IPR031304">
    <property type="entry name" value="SLT_2"/>
</dbReference>
<evidence type="ECO:0000313" key="4">
    <source>
        <dbReference type="EMBL" id="ANP47101.1"/>
    </source>
</evidence>
<dbReference type="InterPro" id="IPR043426">
    <property type="entry name" value="MltB-like"/>
</dbReference>
<evidence type="ECO:0000259" key="3">
    <source>
        <dbReference type="Pfam" id="PF13406"/>
    </source>
</evidence>
<keyword evidence="5" id="KW-1185">Reference proteome</keyword>
<reference evidence="4 5" key="1">
    <citation type="submission" date="2015-11" db="EMBL/GenBank/DDBJ databases">
        <title>Whole-Genome Sequence of Candidatus Oderbacter manganicum from the National Park Lower Oder Valley, Germany.</title>
        <authorList>
            <person name="Braun B."/>
            <person name="Liere K."/>
            <person name="Szewzyk U."/>
        </authorList>
    </citation>
    <scope>NUCLEOTIDE SEQUENCE [LARGE SCALE GENOMIC DNA]</scope>
    <source>
        <strain evidence="4 5">OTSz_A_272</strain>
    </source>
</reference>
<feature type="signal peptide" evidence="1">
    <location>
        <begin position="1"/>
        <end position="24"/>
    </location>
</feature>
<dbReference type="Gene3D" id="1.10.8.350">
    <property type="entry name" value="Bacterial muramidase"/>
    <property type="match status" value="1"/>
</dbReference>
<dbReference type="KEGG" id="cbot:ATE48_14840"/>